<dbReference type="AlphaFoldDB" id="A0A4Y7RLY5"/>
<evidence type="ECO:0000313" key="3">
    <source>
        <dbReference type="Proteomes" id="UP000298030"/>
    </source>
</evidence>
<dbReference type="InterPro" id="IPR041078">
    <property type="entry name" value="Plavaka"/>
</dbReference>
<organism evidence="2 3">
    <name type="scientific">Coprinellus micaceus</name>
    <name type="common">Glistening ink-cap mushroom</name>
    <name type="synonym">Coprinus micaceus</name>
    <dbReference type="NCBI Taxonomy" id="71717"/>
    <lineage>
        <taxon>Eukaryota</taxon>
        <taxon>Fungi</taxon>
        <taxon>Dikarya</taxon>
        <taxon>Basidiomycota</taxon>
        <taxon>Agaricomycotina</taxon>
        <taxon>Agaricomycetes</taxon>
        <taxon>Agaricomycetidae</taxon>
        <taxon>Agaricales</taxon>
        <taxon>Agaricineae</taxon>
        <taxon>Psathyrellaceae</taxon>
        <taxon>Coprinellus</taxon>
    </lineage>
</organism>
<dbReference type="Proteomes" id="UP000298030">
    <property type="component" value="Unassembled WGS sequence"/>
</dbReference>
<evidence type="ECO:0000313" key="2">
    <source>
        <dbReference type="EMBL" id="TEB09750.1"/>
    </source>
</evidence>
<reference evidence="2 3" key="1">
    <citation type="journal article" date="2019" name="Nat. Ecol. Evol.">
        <title>Megaphylogeny resolves global patterns of mushroom evolution.</title>
        <authorList>
            <person name="Varga T."/>
            <person name="Krizsan K."/>
            <person name="Foldi C."/>
            <person name="Dima B."/>
            <person name="Sanchez-Garcia M."/>
            <person name="Sanchez-Ramirez S."/>
            <person name="Szollosi G.J."/>
            <person name="Szarkandi J.G."/>
            <person name="Papp V."/>
            <person name="Albert L."/>
            <person name="Andreopoulos W."/>
            <person name="Angelini C."/>
            <person name="Antonin V."/>
            <person name="Barry K.W."/>
            <person name="Bougher N.L."/>
            <person name="Buchanan P."/>
            <person name="Buyck B."/>
            <person name="Bense V."/>
            <person name="Catcheside P."/>
            <person name="Chovatia M."/>
            <person name="Cooper J."/>
            <person name="Damon W."/>
            <person name="Desjardin D."/>
            <person name="Finy P."/>
            <person name="Geml J."/>
            <person name="Haridas S."/>
            <person name="Hughes K."/>
            <person name="Justo A."/>
            <person name="Karasinski D."/>
            <person name="Kautmanova I."/>
            <person name="Kiss B."/>
            <person name="Kocsube S."/>
            <person name="Kotiranta H."/>
            <person name="LaButti K.M."/>
            <person name="Lechner B.E."/>
            <person name="Liimatainen K."/>
            <person name="Lipzen A."/>
            <person name="Lukacs Z."/>
            <person name="Mihaltcheva S."/>
            <person name="Morgado L.N."/>
            <person name="Niskanen T."/>
            <person name="Noordeloos M.E."/>
            <person name="Ohm R.A."/>
            <person name="Ortiz-Santana B."/>
            <person name="Ovrebo C."/>
            <person name="Racz N."/>
            <person name="Riley R."/>
            <person name="Savchenko A."/>
            <person name="Shiryaev A."/>
            <person name="Soop K."/>
            <person name="Spirin V."/>
            <person name="Szebenyi C."/>
            <person name="Tomsovsky M."/>
            <person name="Tulloss R.E."/>
            <person name="Uehling J."/>
            <person name="Grigoriev I.V."/>
            <person name="Vagvolgyi C."/>
            <person name="Papp T."/>
            <person name="Martin F.M."/>
            <person name="Miettinen O."/>
            <person name="Hibbett D.S."/>
            <person name="Nagy L.G."/>
        </authorList>
    </citation>
    <scope>NUCLEOTIDE SEQUENCE [LARGE SCALE GENOMIC DNA]</scope>
    <source>
        <strain evidence="2 3">FP101781</strain>
    </source>
</reference>
<sequence length="955" mass="109952">NPYEPFPNLSSFELGEWFYGQGPQKSLKDFKALIEVLTGPDFSLDDVRGTKWTRVFQDLGKNREEINPKRSNWVDDTGWKTTDIKIEVPIHNRMKYGKGVETHVAGQLFHRSIVSIVEEKIRNAQDSRLFHYDGHELLWKPDPKSTAEFRIMSELYHSDVFLNAQKEVNHSPPPEIKDCPLPRVVVGLMFWSDATHVSTFSTCKVWPLYMLFANESKYRRAKDGIDLCNHVAYFDALSDSFKDYVTGRTQGKLPRDLLTHLNREMAHVQWEAILDDELINAIVVGLKIKCLDGEWRRFFIRIFTYSTDYPERVLMATIKARGDCPCVLCLVKKKNLNQMGTTEDMIFRDQHPRIDDDARRKSVLESREIIRGGVAVGGDRVVACLSNSDVPTVNAFSSRLGHTGFNIFGCLVVDLLHEFEIGVFKALFIHLIRILDASAPGSTLIHELDKRYRRVPTFNRTIRKFSANASSLRRRAARDYEDLLQCSIAVFDGLLAEPLNGLVLKLLFLNARWHALAKLRMQNEATIILLEQATTQLGDLYRQFVKDTDRGPFPPQGAPQSTGSEEPGMLPADSTGEPADAPSANSRRGGRRVKKLNISTVKFHALGHYPKIIRHVGPTDLYSTEWGEYFHKSPKAWTKQTSRRYLRMELSRHERKRKRLRRIKDRILSGVTAKSQELREQQKASRDPNTHHFIGISKRVSVPLADFSQGGRFSSDPLSSGFTRSLKQHLLLRFIAKLVPDLAREDKSKELARFAAAQDWSRIVLKNDRVYSHQIMRIKYTTYDARRDEDIIHLDTAQCNIMLQDPTYSYRPKPNEPPGSPHPFRYCKVIAILHAEVGYMGEIGRIGPQFACLPLEFLWVRWYRFHPGTTNFSLDQVELLRPDERGSHSFIDPSEVLRACHIIPRYCKGMEQGEGQSFLAQDKSDWKKYYINRFVDRDMFMRYEWGLAVGHTYTR</sequence>
<name>A0A4Y7RLY5_COPMI</name>
<feature type="non-terminal residue" evidence="2">
    <location>
        <position position="955"/>
    </location>
</feature>
<protein>
    <submittedName>
        <fullName evidence="2">Uncharacterized protein</fullName>
    </submittedName>
</protein>
<dbReference type="EMBL" id="QPFP01000491">
    <property type="protein sequence ID" value="TEB09750.1"/>
    <property type="molecule type" value="Genomic_DNA"/>
</dbReference>
<evidence type="ECO:0000256" key="1">
    <source>
        <dbReference type="SAM" id="MobiDB-lite"/>
    </source>
</evidence>
<feature type="region of interest" description="Disordered" evidence="1">
    <location>
        <begin position="548"/>
        <end position="593"/>
    </location>
</feature>
<comment type="caution">
    <text evidence="2">The sequence shown here is derived from an EMBL/GenBank/DDBJ whole genome shotgun (WGS) entry which is preliminary data.</text>
</comment>
<dbReference type="STRING" id="71717.A0A4Y7RLY5"/>
<keyword evidence="3" id="KW-1185">Reference proteome</keyword>
<dbReference type="Pfam" id="PF18759">
    <property type="entry name" value="Plavaka"/>
    <property type="match status" value="1"/>
</dbReference>
<proteinExistence type="predicted"/>
<dbReference type="OrthoDB" id="3208495at2759"/>
<gene>
    <name evidence="2" type="ORF">FA13DRAFT_1607845</name>
</gene>
<accession>A0A4Y7RLY5</accession>
<feature type="non-terminal residue" evidence="2">
    <location>
        <position position="1"/>
    </location>
</feature>